<keyword evidence="5" id="KW-0862">Zinc</keyword>
<name>A0A835VXK7_CHLIN</name>
<dbReference type="PANTHER" id="PTHR11141:SF6">
    <property type="entry name" value="PROTEIN TRANSPORT PROTEIN SEC23 A"/>
    <property type="match status" value="1"/>
</dbReference>
<keyword evidence="6" id="KW-0813">Transport</keyword>
<dbReference type="Proteomes" id="UP000650467">
    <property type="component" value="Unassembled WGS sequence"/>
</dbReference>
<dbReference type="SUPFAM" id="SSF53300">
    <property type="entry name" value="vWA-like"/>
    <property type="match status" value="1"/>
</dbReference>
<dbReference type="Gene3D" id="2.60.40.1670">
    <property type="entry name" value="beta-sandwich domain of Sec23/24"/>
    <property type="match status" value="1"/>
</dbReference>
<dbReference type="Pfam" id="PF04811">
    <property type="entry name" value="Sec23_trunk"/>
    <property type="match status" value="1"/>
</dbReference>
<evidence type="ECO:0000256" key="2">
    <source>
        <dbReference type="ARBA" id="ARBA00004397"/>
    </source>
</evidence>
<feature type="compositionally biased region" description="Basic residues" evidence="9">
    <location>
        <begin position="446"/>
        <end position="455"/>
    </location>
</feature>
<dbReference type="SUPFAM" id="SSF82919">
    <property type="entry name" value="Zn-finger domain of Sec23/24"/>
    <property type="match status" value="1"/>
</dbReference>
<feature type="domain" description="Zinc finger Sec23/Sec24-type" evidence="10">
    <location>
        <begin position="73"/>
        <end position="105"/>
    </location>
</feature>
<evidence type="ECO:0000256" key="4">
    <source>
        <dbReference type="ARBA" id="ARBA00022824"/>
    </source>
</evidence>
<dbReference type="InterPro" id="IPR006895">
    <property type="entry name" value="Znf_Sec23_Sec24"/>
</dbReference>
<sequence length="988" mass="100418">MQSPTQPAATASNGGAAVAAPGVVPCDHVLTLASGCVVNQRAFANTCGVPLGAHMDFVPSSALRLPQVTGRTPLRCNGCSGFMNVYCKTNLTKWVWKCNLCGAVNVHKEQLGHSADVASYAELCGEAVEYVMPLPNGSVGPAHTLQNVPPHVVFAVDTTLELSDLRAVKEAVLAAATSLPPTTLISLITFDGSVSLHNLGPEHRASYTLPAAFAAPPVPGAGGVAAAPSGGGVVPGAEHSADQQAVIQQLLDKFCSRTAGSGVGPGASGLLVVPAGEVAAVLPRVLATLRTVQGDVPVRVRSRCLCAAVEASLRLVAAAAHLDLGRHHYLAASRVVVMAAGPATQGPGAVPLDLLDQAVSEKGRAPENKAVAAALDLGVALGAMAAKIGVAVDIFTSTCIGINAPLLTAIAHTSGGELMPQVMPPHHLPTQHAAHNPSHGGGNHSHSSHGGHGSHGHPTAVSAAPVGATAGGFVPGLLSRQLRAALARRWGVEGRLDCFCSEGLRLTQWMGPLDPIRADLEDVAGTPAAVSVPTAGGDAGQLPRPGSARDPGAGVGGAPWRLSSSACGISALEVGRGASLRLEVTRDLDVPSLLLQVALHYTDLAAQQRVVRVVTRKIQVVESRSEFLRTVNPTAAAALLGKRAVLDAKKAGAFRDSRKAEEARLAVGAQLGLVAARCGREVMTSRGLLGFGGRKLWQWPPELMPLAYALYHFTRGPILGAPAPPPPGTHPAAAHSHLHSLWDCDTRLVGINTLLWSAWGDAYRAMAPKLYAVLPAAPPPPQATPFPDAAAPPPPPPLPQLAALPCVSLAAVMARTVPLVLDAGTAVLVSPTEEPAPGGSTAPGVATGAAAGLTPELIEAALQAAGVAAEGGSAGPSPSPGRFPIPAVVLTPGAQAGGGQLAARLIPVHRDPYDEQALQQPQLQQLGQAVAAQLSKQLLESGKQATAAAMAALAAAGLPAVQAKQAAAAAASFAEWCRGVNVQPFPVQ</sequence>
<dbReference type="OrthoDB" id="537162at2759"/>
<evidence type="ECO:0000256" key="8">
    <source>
        <dbReference type="ARBA" id="ARBA00023329"/>
    </source>
</evidence>
<dbReference type="PANTHER" id="PTHR11141">
    <property type="entry name" value="PROTEIN TRANSPORT PROTEIN SEC23"/>
    <property type="match status" value="1"/>
</dbReference>
<dbReference type="InterPro" id="IPR006896">
    <property type="entry name" value="Sec23/24_trunk_dom"/>
</dbReference>
<gene>
    <name evidence="12" type="ORF">HXX76_011486</name>
</gene>
<dbReference type="GO" id="GO:0030127">
    <property type="term" value="C:COPII vesicle coat"/>
    <property type="evidence" value="ECO:0007669"/>
    <property type="project" value="InterPro"/>
</dbReference>
<dbReference type="Gene3D" id="3.40.50.410">
    <property type="entry name" value="von Willebrand factor, type A domain"/>
    <property type="match status" value="1"/>
</dbReference>
<proteinExistence type="predicted"/>
<dbReference type="EMBL" id="JAEHOC010000033">
    <property type="protein sequence ID" value="KAG2428786.1"/>
    <property type="molecule type" value="Genomic_DNA"/>
</dbReference>
<evidence type="ECO:0000256" key="9">
    <source>
        <dbReference type="SAM" id="MobiDB-lite"/>
    </source>
</evidence>
<dbReference type="InterPro" id="IPR036465">
    <property type="entry name" value="vWFA_dom_sf"/>
</dbReference>
<dbReference type="GO" id="GO:0070971">
    <property type="term" value="C:endoplasmic reticulum exit site"/>
    <property type="evidence" value="ECO:0007669"/>
    <property type="project" value="TreeGrafter"/>
</dbReference>
<dbReference type="Pfam" id="PF04810">
    <property type="entry name" value="zf-Sec23_Sec24"/>
    <property type="match status" value="1"/>
</dbReference>
<organism evidence="12 13">
    <name type="scientific">Chlamydomonas incerta</name>
    <dbReference type="NCBI Taxonomy" id="51695"/>
    <lineage>
        <taxon>Eukaryota</taxon>
        <taxon>Viridiplantae</taxon>
        <taxon>Chlorophyta</taxon>
        <taxon>core chlorophytes</taxon>
        <taxon>Chlorophyceae</taxon>
        <taxon>CS clade</taxon>
        <taxon>Chlamydomonadales</taxon>
        <taxon>Chlamydomonadaceae</taxon>
        <taxon>Chlamydomonas</taxon>
    </lineage>
</organism>
<evidence type="ECO:0000313" key="13">
    <source>
        <dbReference type="Proteomes" id="UP000650467"/>
    </source>
</evidence>
<comment type="subcellular location">
    <subcellularLocation>
        <location evidence="1">Cytoplasmic vesicle</location>
        <location evidence="1">COPII-coated vesicle membrane</location>
        <topology evidence="1">Peripheral membrane protein</topology>
        <orientation evidence="1">Cytoplasmic side</orientation>
    </subcellularLocation>
    <subcellularLocation>
        <location evidence="2">Endoplasmic reticulum membrane</location>
        <topology evidence="2">Peripheral membrane protein</topology>
        <orientation evidence="2">Cytoplasmic side</orientation>
    </subcellularLocation>
</comment>
<keyword evidence="8" id="KW-0968">Cytoplasmic vesicle</keyword>
<dbReference type="SUPFAM" id="SSF81995">
    <property type="entry name" value="beta-sandwich domain of Sec23/24"/>
    <property type="match status" value="1"/>
</dbReference>
<feature type="region of interest" description="Disordered" evidence="9">
    <location>
        <begin position="530"/>
        <end position="556"/>
    </location>
</feature>
<evidence type="ECO:0000313" key="12">
    <source>
        <dbReference type="EMBL" id="KAG2428786.1"/>
    </source>
</evidence>
<feature type="domain" description="Sec23/Sec24 trunk" evidence="11">
    <location>
        <begin position="148"/>
        <end position="418"/>
    </location>
</feature>
<dbReference type="Gene3D" id="2.30.30.380">
    <property type="entry name" value="Zn-finger domain of Sec23/24"/>
    <property type="match status" value="1"/>
</dbReference>
<evidence type="ECO:0008006" key="14">
    <source>
        <dbReference type="Google" id="ProtNLM"/>
    </source>
</evidence>
<evidence type="ECO:0000259" key="10">
    <source>
        <dbReference type="Pfam" id="PF04810"/>
    </source>
</evidence>
<keyword evidence="3" id="KW-0479">Metal-binding</keyword>
<evidence type="ECO:0000256" key="6">
    <source>
        <dbReference type="ARBA" id="ARBA00022892"/>
    </source>
</evidence>
<evidence type="ECO:0000259" key="11">
    <source>
        <dbReference type="Pfam" id="PF04811"/>
    </source>
</evidence>
<keyword evidence="4" id="KW-0256">Endoplasmic reticulum</keyword>
<evidence type="ECO:0000256" key="3">
    <source>
        <dbReference type="ARBA" id="ARBA00022723"/>
    </source>
</evidence>
<dbReference type="GO" id="GO:0005789">
    <property type="term" value="C:endoplasmic reticulum membrane"/>
    <property type="evidence" value="ECO:0007669"/>
    <property type="project" value="UniProtKB-SubCell"/>
</dbReference>
<keyword evidence="13" id="KW-1185">Reference proteome</keyword>
<protein>
    <recommendedName>
        <fullName evidence="14">Protein transport protein SEC23</fullName>
    </recommendedName>
</protein>
<evidence type="ECO:0000256" key="7">
    <source>
        <dbReference type="ARBA" id="ARBA00023136"/>
    </source>
</evidence>
<comment type="caution">
    <text evidence="12">The sequence shown here is derived from an EMBL/GenBank/DDBJ whole genome shotgun (WGS) entry which is preliminary data.</text>
</comment>
<dbReference type="AlphaFoldDB" id="A0A835VXK7"/>
<dbReference type="InterPro" id="IPR037364">
    <property type="entry name" value="Sec23"/>
</dbReference>
<dbReference type="GO" id="GO:0008270">
    <property type="term" value="F:zinc ion binding"/>
    <property type="evidence" value="ECO:0007669"/>
    <property type="project" value="InterPro"/>
</dbReference>
<dbReference type="GO" id="GO:0005096">
    <property type="term" value="F:GTPase activator activity"/>
    <property type="evidence" value="ECO:0007669"/>
    <property type="project" value="TreeGrafter"/>
</dbReference>
<accession>A0A835VXK7</accession>
<dbReference type="GO" id="GO:0006886">
    <property type="term" value="P:intracellular protein transport"/>
    <property type="evidence" value="ECO:0007669"/>
    <property type="project" value="InterPro"/>
</dbReference>
<evidence type="ECO:0000256" key="5">
    <source>
        <dbReference type="ARBA" id="ARBA00022833"/>
    </source>
</evidence>
<keyword evidence="6" id="KW-0931">ER-Golgi transport</keyword>
<evidence type="ECO:0000256" key="1">
    <source>
        <dbReference type="ARBA" id="ARBA00004299"/>
    </source>
</evidence>
<feature type="region of interest" description="Disordered" evidence="9">
    <location>
        <begin position="423"/>
        <end position="464"/>
    </location>
</feature>
<dbReference type="InterPro" id="IPR036174">
    <property type="entry name" value="Znf_Sec23_Sec24_sf"/>
</dbReference>
<dbReference type="GO" id="GO:0090110">
    <property type="term" value="P:COPII-coated vesicle cargo loading"/>
    <property type="evidence" value="ECO:0007669"/>
    <property type="project" value="TreeGrafter"/>
</dbReference>
<reference evidence="12" key="1">
    <citation type="journal article" date="2020" name="bioRxiv">
        <title>Comparative genomics of Chlamydomonas.</title>
        <authorList>
            <person name="Craig R.J."/>
            <person name="Hasan A.R."/>
            <person name="Ness R.W."/>
            <person name="Keightley P.D."/>
        </authorList>
    </citation>
    <scope>NUCLEOTIDE SEQUENCE</scope>
    <source>
        <strain evidence="12">SAG 7.73</strain>
    </source>
</reference>
<keyword evidence="7" id="KW-0472">Membrane</keyword>